<gene>
    <name evidence="2" type="ORF">DYY88_10085</name>
</gene>
<reference evidence="2 3" key="1">
    <citation type="submission" date="2018-11" db="EMBL/GenBank/DDBJ databases">
        <title>Whole genome sequencing of an environmental sample.</title>
        <authorList>
            <person name="Sarangi A.N."/>
            <person name="Singh D."/>
            <person name="Tripathy S."/>
        </authorList>
    </citation>
    <scope>NUCLEOTIDE SEQUENCE [LARGE SCALE GENOMIC DNA]</scope>
    <source>
        <strain evidence="2 3">Lakshadweep</strain>
    </source>
</reference>
<evidence type="ECO:0008006" key="4">
    <source>
        <dbReference type="Google" id="ProtNLM"/>
    </source>
</evidence>
<dbReference type="AlphaFoldDB" id="A0A4Q7E7G8"/>
<organism evidence="2 3">
    <name type="scientific">Leptolyngbya iicbica LK</name>
    <dbReference type="NCBI Taxonomy" id="2294035"/>
    <lineage>
        <taxon>Bacteria</taxon>
        <taxon>Bacillati</taxon>
        <taxon>Cyanobacteriota</taxon>
        <taxon>Cyanophyceae</taxon>
        <taxon>Leptolyngbyales</taxon>
        <taxon>Leptolyngbyaceae</taxon>
        <taxon>Leptolyngbya group</taxon>
        <taxon>Leptolyngbya</taxon>
        <taxon>Leptolyngbya iicbica</taxon>
    </lineage>
</organism>
<proteinExistence type="predicted"/>
<dbReference type="OrthoDB" id="9782403at2"/>
<feature type="transmembrane region" description="Helical" evidence="1">
    <location>
        <begin position="193"/>
        <end position="211"/>
    </location>
</feature>
<dbReference type="RefSeq" id="WP_130199389.1">
    <property type="nucleotide sequence ID" value="NZ_QVFV01000002.1"/>
</dbReference>
<dbReference type="EMBL" id="QVFV01000002">
    <property type="protein sequence ID" value="RZM79100.1"/>
    <property type="molecule type" value="Genomic_DNA"/>
</dbReference>
<feature type="transmembrane region" description="Helical" evidence="1">
    <location>
        <begin position="120"/>
        <end position="143"/>
    </location>
</feature>
<keyword evidence="1" id="KW-1133">Transmembrane helix</keyword>
<dbReference type="PANTHER" id="PTHR36394:SF1">
    <property type="entry name" value="OS01G0277700 PROTEIN"/>
    <property type="match status" value="1"/>
</dbReference>
<evidence type="ECO:0000256" key="1">
    <source>
        <dbReference type="SAM" id="Phobius"/>
    </source>
</evidence>
<sequence>MFGTLALSLIHALIPSHWLPLVTVGKTEGWSRPETLWITAITGFAHTVSTLLIGIAVGLLGYQLDYKYELVPHLVAPIMLIGLGLVYLSQPLRQRFSSESAQHDHAPMSPISDDSGHSKWAVVITLATAMFFSPFVGIGAFYLSAGALGWFGIALVSGVYLIVTVLGMVLIVNWSWHRTHQFTAAIPTWNLNGHALTGAVLIALGVVTFFIDI</sequence>
<comment type="caution">
    <text evidence="2">The sequence shown here is derived from an EMBL/GenBank/DDBJ whole genome shotgun (WGS) entry which is preliminary data.</text>
</comment>
<dbReference type="PANTHER" id="PTHR36394">
    <property type="entry name" value="OS01G0277700 PROTEIN"/>
    <property type="match status" value="1"/>
</dbReference>
<evidence type="ECO:0000313" key="2">
    <source>
        <dbReference type="EMBL" id="RZM79100.1"/>
    </source>
</evidence>
<keyword evidence="1" id="KW-0812">Transmembrane</keyword>
<dbReference type="Proteomes" id="UP000292459">
    <property type="component" value="Unassembled WGS sequence"/>
</dbReference>
<name>A0A4Q7E7G8_9CYAN</name>
<feature type="transmembrane region" description="Helical" evidence="1">
    <location>
        <begin position="36"/>
        <end position="64"/>
    </location>
</feature>
<evidence type="ECO:0000313" key="3">
    <source>
        <dbReference type="Proteomes" id="UP000292459"/>
    </source>
</evidence>
<feature type="transmembrane region" description="Helical" evidence="1">
    <location>
        <begin position="70"/>
        <end position="88"/>
    </location>
</feature>
<accession>A0A4Q7E7G8</accession>
<feature type="transmembrane region" description="Helical" evidence="1">
    <location>
        <begin position="149"/>
        <end position="172"/>
    </location>
</feature>
<protein>
    <recommendedName>
        <fullName evidence="4">Urease accessory protein UreH-like transmembrane domain-containing protein</fullName>
    </recommendedName>
</protein>
<keyword evidence="1" id="KW-0472">Membrane</keyword>
<keyword evidence="3" id="KW-1185">Reference proteome</keyword>